<gene>
    <name evidence="2" type="ORF">PXEA_LOCUS14762</name>
</gene>
<keyword evidence="3" id="KW-1185">Reference proteome</keyword>
<evidence type="ECO:0000256" key="1">
    <source>
        <dbReference type="SAM" id="MobiDB-lite"/>
    </source>
</evidence>
<reference evidence="2" key="1">
    <citation type="submission" date="2018-11" db="EMBL/GenBank/DDBJ databases">
        <authorList>
            <consortium name="Pathogen Informatics"/>
        </authorList>
    </citation>
    <scope>NUCLEOTIDE SEQUENCE</scope>
</reference>
<dbReference type="Proteomes" id="UP000784294">
    <property type="component" value="Unassembled WGS sequence"/>
</dbReference>
<proteinExistence type="predicted"/>
<name>A0A3S5ANW6_9PLAT</name>
<organism evidence="2 3">
    <name type="scientific">Protopolystoma xenopodis</name>
    <dbReference type="NCBI Taxonomy" id="117903"/>
    <lineage>
        <taxon>Eukaryota</taxon>
        <taxon>Metazoa</taxon>
        <taxon>Spiralia</taxon>
        <taxon>Lophotrochozoa</taxon>
        <taxon>Platyhelminthes</taxon>
        <taxon>Monogenea</taxon>
        <taxon>Polyopisthocotylea</taxon>
        <taxon>Polystomatidea</taxon>
        <taxon>Polystomatidae</taxon>
        <taxon>Protopolystoma</taxon>
    </lineage>
</organism>
<evidence type="ECO:0000313" key="3">
    <source>
        <dbReference type="Proteomes" id="UP000784294"/>
    </source>
</evidence>
<dbReference type="EMBL" id="CAAALY010050696">
    <property type="protein sequence ID" value="VEL21322.1"/>
    <property type="molecule type" value="Genomic_DNA"/>
</dbReference>
<feature type="region of interest" description="Disordered" evidence="1">
    <location>
        <begin position="1"/>
        <end position="23"/>
    </location>
</feature>
<sequence>MSAGPDRSREGGSGTASGSDTDSLHLTESSRILLASLIADSVHLASLCRSQFASMILTKLSLTETVISAPRDHPIPSTDSPLLESDLTLSKTEQPESQTGLRKQLQLAPFDSQSCPDASLAGLLVECLSEAADRCMQACQPVKQVLLASVQVTTNPGLYIYTGIGIV</sequence>
<feature type="compositionally biased region" description="Basic and acidic residues" evidence="1">
    <location>
        <begin position="1"/>
        <end position="10"/>
    </location>
</feature>
<accession>A0A3S5ANW6</accession>
<dbReference type="AlphaFoldDB" id="A0A3S5ANW6"/>
<comment type="caution">
    <text evidence="2">The sequence shown here is derived from an EMBL/GenBank/DDBJ whole genome shotgun (WGS) entry which is preliminary data.</text>
</comment>
<evidence type="ECO:0000313" key="2">
    <source>
        <dbReference type="EMBL" id="VEL21322.1"/>
    </source>
</evidence>
<protein>
    <submittedName>
        <fullName evidence="2">Uncharacterized protein</fullName>
    </submittedName>
</protein>